<name>A0A0V8E374_LACLL</name>
<comment type="caution">
    <text evidence="1">The sequence shown here is derived from an EMBL/GenBank/DDBJ whole genome shotgun (WGS) entry which is preliminary data.</text>
</comment>
<proteinExistence type="predicted"/>
<organism evidence="1 2">
    <name type="scientific">Lactococcus lactis subsp. lactis</name>
    <name type="common">Streptococcus lactis</name>
    <dbReference type="NCBI Taxonomy" id="1360"/>
    <lineage>
        <taxon>Bacteria</taxon>
        <taxon>Bacillati</taxon>
        <taxon>Bacillota</taxon>
        <taxon>Bacilli</taxon>
        <taxon>Lactobacillales</taxon>
        <taxon>Streptococcaceae</taxon>
        <taxon>Lactococcus</taxon>
    </lineage>
</organism>
<dbReference type="InterPro" id="IPR006724">
    <property type="entry name" value="Phage_TTP"/>
</dbReference>
<dbReference type="PATRIC" id="fig|1360.114.peg.650"/>
<dbReference type="NCBIfam" id="TIGR01603">
    <property type="entry name" value="maj_tail_phi13"/>
    <property type="match status" value="1"/>
</dbReference>
<evidence type="ECO:0000313" key="2">
    <source>
        <dbReference type="Proteomes" id="UP000053719"/>
    </source>
</evidence>
<dbReference type="EMBL" id="LKLU01000094">
    <property type="protein sequence ID" value="KSU20204.1"/>
    <property type="molecule type" value="Genomic_DNA"/>
</dbReference>
<dbReference type="RefSeq" id="WP_058211887.1">
    <property type="nucleotide sequence ID" value="NZ_LKLU01000094.1"/>
</dbReference>
<dbReference type="Proteomes" id="UP000053719">
    <property type="component" value="Unassembled WGS sequence"/>
</dbReference>
<dbReference type="AlphaFoldDB" id="A0A0V8E374"/>
<evidence type="ECO:0000313" key="1">
    <source>
        <dbReference type="EMBL" id="KSU20204.1"/>
    </source>
</evidence>
<accession>A0A0V8E374</accession>
<dbReference type="InterPro" id="IPR006490">
    <property type="entry name" value="Maj_tail_phi13"/>
</dbReference>
<dbReference type="Pfam" id="PF04630">
    <property type="entry name" value="Phage_TTP_1"/>
    <property type="match status" value="1"/>
</dbReference>
<gene>
    <name evidence="1" type="ORF">M20_1638</name>
</gene>
<protein>
    <submittedName>
        <fullName evidence="1">Phage major tail protein</fullName>
    </submittedName>
</protein>
<sequence>MATAVGFKQLTIRILNGEKPVLDDNIFIIKGDKNKGATSSAKISGLSPEVIKTYGSNKVYNISGKGTGDVKIDFDVIDIPEKIKDKILGYQVDEDTGVVRVTSDTQAPDCSVLLEDYIPSGEAIMLGFATGIFSYDGNEWNTKEEKGKELAAESLSFAAGSADDGLTLSKYIGDKSEGIAAVKADLQMTMETP</sequence>
<reference evidence="2" key="1">
    <citation type="submission" date="2015-10" db="EMBL/GenBank/DDBJ databases">
        <title>Draft Genome Sequences of 11 Lactococcus lactis subspecies cremoris strains.</title>
        <authorList>
            <person name="Wels M."/>
            <person name="Backus L."/>
            <person name="Boekhorst J."/>
            <person name="Dijkstra A."/>
            <person name="Beerthuizen M."/>
            <person name="Kelly W."/>
            <person name="Siezen R."/>
            <person name="Bachmann H."/>
            <person name="Van Hijum S."/>
        </authorList>
    </citation>
    <scope>NUCLEOTIDE SEQUENCE [LARGE SCALE GENOMIC DNA]</scope>
    <source>
        <strain evidence="2">M20</strain>
    </source>
</reference>